<evidence type="ECO:0000313" key="1">
    <source>
        <dbReference type="EMBL" id="DBA03792.1"/>
    </source>
</evidence>
<feature type="non-terminal residue" evidence="1">
    <location>
        <position position="1"/>
    </location>
</feature>
<sequence length="55" mass="6305">RARTWERNVESTAPRYVKCLRFSSTTSPKSRLPSVCSVQAKFRVWASLWAAEVFG</sequence>
<dbReference type="AlphaFoldDB" id="A0AAV2ZEX0"/>
<evidence type="ECO:0000313" key="2">
    <source>
        <dbReference type="Proteomes" id="UP001146120"/>
    </source>
</evidence>
<comment type="caution">
    <text evidence="1">The sequence shown here is derived from an EMBL/GenBank/DDBJ whole genome shotgun (WGS) entry which is preliminary data.</text>
</comment>
<organism evidence="1 2">
    <name type="scientific">Lagenidium giganteum</name>
    <dbReference type="NCBI Taxonomy" id="4803"/>
    <lineage>
        <taxon>Eukaryota</taxon>
        <taxon>Sar</taxon>
        <taxon>Stramenopiles</taxon>
        <taxon>Oomycota</taxon>
        <taxon>Peronosporomycetes</taxon>
        <taxon>Pythiales</taxon>
        <taxon>Pythiaceae</taxon>
    </lineage>
</organism>
<keyword evidence="2" id="KW-1185">Reference proteome</keyword>
<reference evidence="1" key="2">
    <citation type="journal article" date="2023" name="Microbiol Resour">
        <title>Decontamination and Annotation of the Draft Genome Sequence of the Oomycete Lagenidium giganteum ARSEF 373.</title>
        <authorList>
            <person name="Morgan W.R."/>
            <person name="Tartar A."/>
        </authorList>
    </citation>
    <scope>NUCLEOTIDE SEQUENCE</scope>
    <source>
        <strain evidence="1">ARSEF 373</strain>
    </source>
</reference>
<dbReference type="Proteomes" id="UP001146120">
    <property type="component" value="Unassembled WGS sequence"/>
</dbReference>
<reference evidence="1" key="1">
    <citation type="submission" date="2022-11" db="EMBL/GenBank/DDBJ databases">
        <authorList>
            <person name="Morgan W.R."/>
            <person name="Tartar A."/>
        </authorList>
    </citation>
    <scope>NUCLEOTIDE SEQUENCE</scope>
    <source>
        <strain evidence="1">ARSEF 373</strain>
    </source>
</reference>
<dbReference type="EMBL" id="DAKRPA010000015">
    <property type="protein sequence ID" value="DBA03792.1"/>
    <property type="molecule type" value="Genomic_DNA"/>
</dbReference>
<accession>A0AAV2ZEX0</accession>
<gene>
    <name evidence="1" type="ORF">N0F65_005682</name>
</gene>
<protein>
    <submittedName>
        <fullName evidence="1">Uncharacterized protein</fullName>
    </submittedName>
</protein>
<name>A0AAV2ZEX0_9STRA</name>
<proteinExistence type="predicted"/>